<dbReference type="RefSeq" id="WP_121389998.1">
    <property type="nucleotide sequence ID" value="NZ_RCDD01000001.1"/>
</dbReference>
<evidence type="ECO:0000313" key="4">
    <source>
        <dbReference type="Proteomes" id="UP000282454"/>
    </source>
</evidence>
<evidence type="ECO:0000313" key="3">
    <source>
        <dbReference type="EMBL" id="RLK61326.1"/>
    </source>
</evidence>
<keyword evidence="2" id="KW-0812">Transmembrane</keyword>
<comment type="caution">
    <text evidence="3">The sequence shown here is derived from an EMBL/GenBank/DDBJ whole genome shotgun (WGS) entry which is preliminary data.</text>
</comment>
<name>A0A421B9V2_9PSEU</name>
<keyword evidence="2" id="KW-0472">Membrane</keyword>
<dbReference type="Proteomes" id="UP000282454">
    <property type="component" value="Unassembled WGS sequence"/>
</dbReference>
<gene>
    <name evidence="3" type="ORF">CLV68_1863</name>
</gene>
<evidence type="ECO:0000256" key="1">
    <source>
        <dbReference type="SAM" id="MobiDB-lite"/>
    </source>
</evidence>
<evidence type="ECO:0000256" key="2">
    <source>
        <dbReference type="SAM" id="Phobius"/>
    </source>
</evidence>
<proteinExistence type="predicted"/>
<feature type="transmembrane region" description="Helical" evidence="2">
    <location>
        <begin position="32"/>
        <end position="52"/>
    </location>
</feature>
<dbReference type="OrthoDB" id="3694696at2"/>
<feature type="region of interest" description="Disordered" evidence="1">
    <location>
        <begin position="75"/>
        <end position="110"/>
    </location>
</feature>
<sequence length="178" mass="17050">MTTPDQDPLLAQPVGGDIDKELRAAGKGISKVTIGLAVAVLVVLAFGGGALAHKALASTTTTAAPAVGGRGAGGYGGFGGGQGGQPGQGGQGGQGGQPGQGRGGTTGTIDHVEGSTVYVKTQDGKVVKVSTSDSTTVDLVSAGKLADLAAGDTVVVLGQQAADGSVTARSLTRRQAAG</sequence>
<feature type="compositionally biased region" description="Gly residues" evidence="1">
    <location>
        <begin position="75"/>
        <end position="106"/>
    </location>
</feature>
<accession>A0A421B9V2</accession>
<protein>
    <submittedName>
        <fullName evidence="3">Uncharacterized protein</fullName>
    </submittedName>
</protein>
<keyword evidence="2" id="KW-1133">Transmembrane helix</keyword>
<dbReference type="AlphaFoldDB" id="A0A421B9V2"/>
<dbReference type="EMBL" id="RCDD01000001">
    <property type="protein sequence ID" value="RLK61326.1"/>
    <property type="molecule type" value="Genomic_DNA"/>
</dbReference>
<keyword evidence="4" id="KW-1185">Reference proteome</keyword>
<reference evidence="3 4" key="1">
    <citation type="submission" date="2018-10" db="EMBL/GenBank/DDBJ databases">
        <title>Genomic Encyclopedia of Archaeal and Bacterial Type Strains, Phase II (KMG-II): from individual species to whole genera.</title>
        <authorList>
            <person name="Goeker M."/>
        </authorList>
    </citation>
    <scope>NUCLEOTIDE SEQUENCE [LARGE SCALE GENOMIC DNA]</scope>
    <source>
        <strain evidence="3 4">DSM 45657</strain>
    </source>
</reference>
<organism evidence="3 4">
    <name type="scientific">Actinokineospora cianjurensis</name>
    <dbReference type="NCBI Taxonomy" id="585224"/>
    <lineage>
        <taxon>Bacteria</taxon>
        <taxon>Bacillati</taxon>
        <taxon>Actinomycetota</taxon>
        <taxon>Actinomycetes</taxon>
        <taxon>Pseudonocardiales</taxon>
        <taxon>Pseudonocardiaceae</taxon>
        <taxon>Actinokineospora</taxon>
    </lineage>
</organism>